<keyword evidence="1" id="KW-1003">Cell membrane</keyword>
<keyword evidence="3" id="KW-0811">Translocation</keyword>
<feature type="non-terminal residue" evidence="5">
    <location>
        <position position="170"/>
    </location>
</feature>
<dbReference type="PROSITE" id="PS51196">
    <property type="entry name" value="SECA_MOTOR_DEAD"/>
    <property type="match status" value="1"/>
</dbReference>
<keyword evidence="2" id="KW-0813">Transport</keyword>
<protein>
    <submittedName>
        <fullName evidence="5">Protein translocase subunit SecA 2</fullName>
    </submittedName>
</protein>
<evidence type="ECO:0000256" key="2">
    <source>
        <dbReference type="ARBA" id="ARBA00022927"/>
    </source>
</evidence>
<dbReference type="HOGENOM" id="CLU_048833_1_0_9"/>
<dbReference type="InterPro" id="IPR000185">
    <property type="entry name" value="SecA"/>
</dbReference>
<dbReference type="PANTHER" id="PTHR30612">
    <property type="entry name" value="SECA INNER MEMBRANE COMPONENT OF SEC PROTEIN SECRETION SYSTEM"/>
    <property type="match status" value="1"/>
</dbReference>
<reference evidence="5" key="1">
    <citation type="journal article" date="2010" name="Microbiol. Resour. Announc.">
        <title>Comparative genomics of the bacterial genus Listeria: Genome evolution is characterized by limited gene acquisition and limited gene loss.</title>
        <authorList>
            <person name="den Bakker H.C."/>
            <person name="Cummings C.A."/>
            <person name="Ferreira V."/>
            <person name="Vatta P."/>
            <person name="Orsi R.H."/>
            <person name="Degoricija L."/>
            <person name="Barker M."/>
            <person name="Petrauskene O."/>
            <person name="Furtado M.R."/>
            <person name="Wiedmann M."/>
        </authorList>
    </citation>
    <scope>NUCLEOTIDE SEQUENCE [LARGE SCALE GENOMIC DNA]</scope>
    <source>
        <strain evidence="5">FSL N1-067</strain>
    </source>
</reference>
<organism evidence="5">
    <name type="scientific">Listeria seeligeri FSL N1-067</name>
    <dbReference type="NCBI Taxonomy" id="702453"/>
    <lineage>
        <taxon>Bacteria</taxon>
        <taxon>Bacillati</taxon>
        <taxon>Bacillota</taxon>
        <taxon>Bacilli</taxon>
        <taxon>Bacillales</taxon>
        <taxon>Listeriaceae</taxon>
        <taxon>Listeria</taxon>
    </lineage>
</organism>
<evidence type="ECO:0000313" key="5">
    <source>
        <dbReference type="EMBL" id="EFS01107.1"/>
    </source>
</evidence>
<dbReference type="Gene3D" id="3.40.50.300">
    <property type="entry name" value="P-loop containing nucleotide triphosphate hydrolases"/>
    <property type="match status" value="1"/>
</dbReference>
<dbReference type="PANTHER" id="PTHR30612:SF0">
    <property type="entry name" value="CHLOROPLAST PROTEIN-TRANSPORTING ATPASE"/>
    <property type="match status" value="1"/>
</dbReference>
<dbReference type="GO" id="GO:0006605">
    <property type="term" value="P:protein targeting"/>
    <property type="evidence" value="ECO:0007669"/>
    <property type="project" value="InterPro"/>
</dbReference>
<sequence length="170" mass="19438">MKQNFDDRKIVKQYREIARQIVKKEGLYKNMDQNELCEQTNYWREKFKTKPMTDRDKINIFALAREAASRIIGLDAVVVQLIGALVLGDGKVAEMKTGEGKTLMSLFVMFIEVMRGNRVHLVTANEYLARRDREEIGQVLEYLGVSVALNESGLDKAQKKAIYTADVIYG</sequence>
<keyword evidence="1" id="KW-0472">Membrane</keyword>
<gene>
    <name evidence="5" type="ORF">NT03LS_0694</name>
</gene>
<dbReference type="InterPro" id="IPR027417">
    <property type="entry name" value="P-loop_NTPase"/>
</dbReference>
<dbReference type="GO" id="GO:0006886">
    <property type="term" value="P:intracellular protein transport"/>
    <property type="evidence" value="ECO:0007669"/>
    <property type="project" value="InterPro"/>
</dbReference>
<dbReference type="PRINTS" id="PR00906">
    <property type="entry name" value="SECA"/>
</dbReference>
<dbReference type="GO" id="GO:0005886">
    <property type="term" value="C:plasma membrane"/>
    <property type="evidence" value="ECO:0007669"/>
    <property type="project" value="TreeGrafter"/>
</dbReference>
<accession>E3ZMP1</accession>
<dbReference type="Pfam" id="PF07517">
    <property type="entry name" value="SecA_DEAD"/>
    <property type="match status" value="1"/>
</dbReference>
<dbReference type="SUPFAM" id="SSF52540">
    <property type="entry name" value="P-loop containing nucleoside triphosphate hydrolases"/>
    <property type="match status" value="1"/>
</dbReference>
<proteinExistence type="predicted"/>
<dbReference type="AlphaFoldDB" id="E3ZMP1"/>
<comment type="caution">
    <text evidence="5">The sequence shown here is derived from an EMBL/GenBank/DDBJ whole genome shotgun (WGS) entry which is preliminary data.</text>
</comment>
<name>E3ZMP1_LISSE</name>
<dbReference type="EMBL" id="ADXJ01000261">
    <property type="protein sequence ID" value="EFS01107.1"/>
    <property type="molecule type" value="Genomic_DNA"/>
</dbReference>
<keyword evidence="2" id="KW-0653">Protein transport</keyword>
<evidence type="ECO:0000259" key="4">
    <source>
        <dbReference type="PROSITE" id="PS51196"/>
    </source>
</evidence>
<dbReference type="SMART" id="SM00957">
    <property type="entry name" value="SecA_DEAD"/>
    <property type="match status" value="1"/>
</dbReference>
<dbReference type="GO" id="GO:0043952">
    <property type="term" value="P:protein transport by the Sec complex"/>
    <property type="evidence" value="ECO:0007669"/>
    <property type="project" value="TreeGrafter"/>
</dbReference>
<dbReference type="InterPro" id="IPR014018">
    <property type="entry name" value="SecA_motor_DEAD"/>
</dbReference>
<feature type="domain" description="SecA family profile" evidence="4">
    <location>
        <begin position="1"/>
        <end position="170"/>
    </location>
</feature>
<evidence type="ECO:0000256" key="3">
    <source>
        <dbReference type="ARBA" id="ARBA00023010"/>
    </source>
</evidence>
<dbReference type="InterPro" id="IPR011115">
    <property type="entry name" value="SecA_DEAD"/>
</dbReference>
<dbReference type="GO" id="GO:0017038">
    <property type="term" value="P:protein import"/>
    <property type="evidence" value="ECO:0007669"/>
    <property type="project" value="InterPro"/>
</dbReference>
<dbReference type="GO" id="GO:0005829">
    <property type="term" value="C:cytosol"/>
    <property type="evidence" value="ECO:0007669"/>
    <property type="project" value="TreeGrafter"/>
</dbReference>
<dbReference type="GO" id="GO:0031522">
    <property type="term" value="C:cell envelope Sec protein transport complex"/>
    <property type="evidence" value="ECO:0007669"/>
    <property type="project" value="TreeGrafter"/>
</dbReference>
<dbReference type="GO" id="GO:0005524">
    <property type="term" value="F:ATP binding"/>
    <property type="evidence" value="ECO:0007669"/>
    <property type="project" value="InterPro"/>
</dbReference>
<dbReference type="Proteomes" id="UP000004302">
    <property type="component" value="Chromosome"/>
</dbReference>
<evidence type="ECO:0000256" key="1">
    <source>
        <dbReference type="ARBA" id="ARBA00022475"/>
    </source>
</evidence>